<dbReference type="SUPFAM" id="SSF102114">
    <property type="entry name" value="Radical SAM enzymes"/>
    <property type="match status" value="1"/>
</dbReference>
<dbReference type="InterPro" id="IPR058240">
    <property type="entry name" value="rSAM_sf"/>
</dbReference>
<evidence type="ECO:0000313" key="1">
    <source>
        <dbReference type="EMBL" id="RFM25017.1"/>
    </source>
</evidence>
<gene>
    <name evidence="1" type="ORF">D0433_02210</name>
</gene>
<accession>A0A395M2L4</accession>
<dbReference type="AlphaFoldDB" id="A0A395M2L4"/>
<dbReference type="EMBL" id="PHFL01000010">
    <property type="protein sequence ID" value="RFM25017.1"/>
    <property type="molecule type" value="Genomic_DNA"/>
</dbReference>
<protein>
    <submittedName>
        <fullName evidence="1">Uncharacterized protein</fullName>
    </submittedName>
</protein>
<dbReference type="Proteomes" id="UP000266389">
    <property type="component" value="Unassembled WGS sequence"/>
</dbReference>
<comment type="caution">
    <text evidence="1">The sequence shown here is derived from an EMBL/GenBank/DDBJ whole genome shotgun (WGS) entry which is preliminary data.</text>
</comment>
<proteinExistence type="predicted"/>
<name>A0A395M2L4_9BACT</name>
<reference evidence="1 2" key="1">
    <citation type="journal article" date="2011" name="ISME J.">
        <title>Community ecology of hot spring cyanobacterial mats: predominant populations and their functional potential.</title>
        <authorList>
            <person name="Klatt C.G."/>
            <person name="Wood J.M."/>
            <person name="Rusch D.B."/>
            <person name="Bateson M.M."/>
            <person name="Hamamura N."/>
            <person name="Heidelberg J.F."/>
            <person name="Grossman A.R."/>
            <person name="Bhaya D."/>
            <person name="Cohan F.M."/>
            <person name="Kuhl M."/>
            <person name="Bryant D.A."/>
            <person name="Ward D.M."/>
        </authorList>
    </citation>
    <scope>NUCLEOTIDE SEQUENCE [LARGE SCALE GENOMIC DNA]</scope>
    <source>
        <strain evidence="1">OS</strain>
    </source>
</reference>
<organism evidence="1 2">
    <name type="scientific">Candidatus Thermochlorobacter aerophilus</name>
    <dbReference type="NCBI Taxonomy" id="1868324"/>
    <lineage>
        <taxon>Bacteria</taxon>
        <taxon>Pseudomonadati</taxon>
        <taxon>Chlorobiota</taxon>
        <taxon>Chlorobiia</taxon>
        <taxon>Chlorobiales</taxon>
        <taxon>Candidatus Thermochlorobacteriaceae</taxon>
        <taxon>Candidatus Thermochlorobacter</taxon>
    </lineage>
</organism>
<sequence length="265" mass="29772">MTKEKVSIEQVLEKLDKGERLGINEMIFFVQQAKKILSKNELDRFFDAAKKQTRKNPPLQTLSVEHIDSGMISAIEPKAPVVFVKFNEASTLHEVCTAIQMLGAKADVAALTPKSVLRLATEEKLKVMKVAQQLAEAGLSFIEGKLEAKANDTLAIDEHFSVVMMLKKFGVKASAWLPLSFDDEEKVRHLARLREFHDRTQAFTFVFLYWEGKISSKEVLMSTALTRLMLDNLKTIALTTYSLSQVQLLTAEVQQACIELGVNQI</sequence>
<evidence type="ECO:0000313" key="2">
    <source>
        <dbReference type="Proteomes" id="UP000266389"/>
    </source>
</evidence>